<feature type="compositionally biased region" description="Pro residues" evidence="1">
    <location>
        <begin position="13"/>
        <end position="22"/>
    </location>
</feature>
<name>A0A165E3A6_EXIGL</name>
<protein>
    <submittedName>
        <fullName evidence="2">Uncharacterized protein</fullName>
    </submittedName>
</protein>
<reference evidence="2 3" key="1">
    <citation type="journal article" date="2016" name="Mol. Biol. Evol.">
        <title>Comparative Genomics of Early-Diverging Mushroom-Forming Fungi Provides Insights into the Origins of Lignocellulose Decay Capabilities.</title>
        <authorList>
            <person name="Nagy L.G."/>
            <person name="Riley R."/>
            <person name="Tritt A."/>
            <person name="Adam C."/>
            <person name="Daum C."/>
            <person name="Floudas D."/>
            <person name="Sun H."/>
            <person name="Yadav J.S."/>
            <person name="Pangilinan J."/>
            <person name="Larsson K.H."/>
            <person name="Matsuura K."/>
            <person name="Barry K."/>
            <person name="Labutti K."/>
            <person name="Kuo R."/>
            <person name="Ohm R.A."/>
            <person name="Bhattacharya S.S."/>
            <person name="Shirouzu T."/>
            <person name="Yoshinaga Y."/>
            <person name="Martin F.M."/>
            <person name="Grigoriev I.V."/>
            <person name="Hibbett D.S."/>
        </authorList>
    </citation>
    <scope>NUCLEOTIDE SEQUENCE [LARGE SCALE GENOMIC DNA]</scope>
    <source>
        <strain evidence="2 3">HHB12029</strain>
    </source>
</reference>
<evidence type="ECO:0000313" key="2">
    <source>
        <dbReference type="EMBL" id="KZV85981.1"/>
    </source>
</evidence>
<gene>
    <name evidence="2" type="ORF">EXIGLDRAFT_841104</name>
</gene>
<dbReference type="InParanoid" id="A0A165E3A6"/>
<dbReference type="AlphaFoldDB" id="A0A165E3A6"/>
<feature type="non-terminal residue" evidence="2">
    <location>
        <position position="1"/>
    </location>
</feature>
<dbReference type="Proteomes" id="UP000077266">
    <property type="component" value="Unassembled WGS sequence"/>
</dbReference>
<sequence length="258" mass="27642">ALFPSRPASLAHFPPPHSPTPAPTESSCCSCRRRIAALRTDRDVSAVAPARTDLCTGTIGLEARTDLCTSGPFGAARSSVAVAVAGDSYHAICSSVDDLCLALPLIPLVDFRCTPCDHWPFVSKLAPPPPATFTRAGFALPSGERKSRRDVPVDIIESLPEVTGTDQERRTVAFRASRRTIGVESHALAIASGFLFAADLQHLDVTDTVRLFNDLPFEVLVASISDIELTIRPIHVVSSASTPLACDIYHAEHVPLRI</sequence>
<dbReference type="EMBL" id="KV426170">
    <property type="protein sequence ID" value="KZV85981.1"/>
    <property type="molecule type" value="Genomic_DNA"/>
</dbReference>
<accession>A0A165E3A6</accession>
<evidence type="ECO:0000256" key="1">
    <source>
        <dbReference type="SAM" id="MobiDB-lite"/>
    </source>
</evidence>
<evidence type="ECO:0000313" key="3">
    <source>
        <dbReference type="Proteomes" id="UP000077266"/>
    </source>
</evidence>
<organism evidence="2 3">
    <name type="scientific">Exidia glandulosa HHB12029</name>
    <dbReference type="NCBI Taxonomy" id="1314781"/>
    <lineage>
        <taxon>Eukaryota</taxon>
        <taxon>Fungi</taxon>
        <taxon>Dikarya</taxon>
        <taxon>Basidiomycota</taxon>
        <taxon>Agaricomycotina</taxon>
        <taxon>Agaricomycetes</taxon>
        <taxon>Auriculariales</taxon>
        <taxon>Exidiaceae</taxon>
        <taxon>Exidia</taxon>
    </lineage>
</organism>
<feature type="region of interest" description="Disordered" evidence="1">
    <location>
        <begin position="1"/>
        <end position="25"/>
    </location>
</feature>
<keyword evidence="3" id="KW-1185">Reference proteome</keyword>
<proteinExistence type="predicted"/>